<accession>M0LAX6</accession>
<evidence type="ECO:0000259" key="2">
    <source>
        <dbReference type="Pfam" id="PF03703"/>
    </source>
</evidence>
<dbReference type="GeneID" id="30922634"/>
<dbReference type="eggNOG" id="arCOG04619">
    <property type="taxonomic scope" value="Archaea"/>
</dbReference>
<feature type="transmembrane region" description="Helical" evidence="1">
    <location>
        <begin position="80"/>
        <end position="100"/>
    </location>
</feature>
<dbReference type="Proteomes" id="UP000011555">
    <property type="component" value="Unassembled WGS sequence"/>
</dbReference>
<feature type="domain" description="YdbS-like PH" evidence="2">
    <location>
        <begin position="133"/>
        <end position="206"/>
    </location>
</feature>
<keyword evidence="1" id="KW-0472">Membrane</keyword>
<dbReference type="Proteomes" id="UP000186547">
    <property type="component" value="Chromosome"/>
</dbReference>
<feature type="transmembrane region" description="Helical" evidence="1">
    <location>
        <begin position="7"/>
        <end position="27"/>
    </location>
</feature>
<reference evidence="4 5" key="2">
    <citation type="journal article" date="2014" name="PLoS Genet.">
        <title>Phylogenetically driven sequencing of extremely halophilic archaea reveals strategies for static and dynamic osmo-response.</title>
        <authorList>
            <person name="Becker E.A."/>
            <person name="Seitzer P.M."/>
            <person name="Tritt A."/>
            <person name="Larsen D."/>
            <person name="Krusor M."/>
            <person name="Yao A.I."/>
            <person name="Wu D."/>
            <person name="Madern D."/>
            <person name="Eisen J.A."/>
            <person name="Darling A.E."/>
            <person name="Facciotti M.T."/>
        </authorList>
    </citation>
    <scope>NUCLEOTIDE SEQUENCE [LARGE SCALE GENOMIC DNA]</scope>
    <source>
        <strain evidence="4 5">AJ5</strain>
    </source>
</reference>
<gene>
    <name evidence="4" type="ORF">C445_15476</name>
    <name evidence="3" type="ORF">CHINAEXTREME_15880</name>
</gene>
<keyword evidence="1" id="KW-0812">Transmembrane</keyword>
<sequence>MARGKPALWSALLGLPFLGAGAYLYWADIDFPSLLAVPFVLFGVFVLAMGMYVHVVAAPKSPTMRDGEELIDKRHPTQRVALVKVCIGLPLLAATTYLMFFTMVPYIYPTVTLLTGLYFFSTGLQIYWANSLTTYYLTNQRIVREYRLISLIRQEVPLDKVRGVEERKSITEALVGLGNIRVASGGGGGALEIVMRNMEMSTSFADRIREQV</sequence>
<organism evidence="4 5">
    <name type="scientific">Natronobacterium lacisalsi AJ5</name>
    <dbReference type="NCBI Taxonomy" id="358396"/>
    <lineage>
        <taxon>Archaea</taxon>
        <taxon>Methanobacteriati</taxon>
        <taxon>Methanobacteriota</taxon>
        <taxon>Stenosarchaea group</taxon>
        <taxon>Halobacteria</taxon>
        <taxon>Halobacteriales</taxon>
        <taxon>Natrialbaceae</taxon>
        <taxon>Natronobacterium</taxon>
    </lineage>
</organism>
<evidence type="ECO:0000313" key="4">
    <source>
        <dbReference type="EMBL" id="EMA30722.1"/>
    </source>
</evidence>
<proteinExistence type="predicted"/>
<protein>
    <recommendedName>
        <fullName evidence="2">YdbS-like PH domain-containing protein</fullName>
    </recommendedName>
</protein>
<evidence type="ECO:0000313" key="6">
    <source>
        <dbReference type="Proteomes" id="UP000186547"/>
    </source>
</evidence>
<reference evidence="3" key="3">
    <citation type="submission" date="2017-01" db="EMBL/GenBank/DDBJ databases">
        <authorList>
            <person name="Mah S.A."/>
            <person name="Swanson W.J."/>
            <person name="Moy G.W."/>
            <person name="Vacquier V.D."/>
        </authorList>
    </citation>
    <scope>NUCLEOTIDE SEQUENCE</scope>
    <source>
        <strain evidence="3">AJ5</strain>
    </source>
</reference>
<dbReference type="STRING" id="358396.CHINAEXTREME_15880"/>
<evidence type="ECO:0000313" key="3">
    <source>
        <dbReference type="EMBL" id="APW99157.1"/>
    </source>
</evidence>
<feature type="transmembrane region" description="Helical" evidence="1">
    <location>
        <begin position="39"/>
        <end position="59"/>
    </location>
</feature>
<keyword evidence="5" id="KW-1185">Reference proteome</keyword>
<dbReference type="RefSeq" id="WP_007142801.1">
    <property type="nucleotide sequence ID" value="NZ_AOLZ01000056.1"/>
</dbReference>
<evidence type="ECO:0000256" key="1">
    <source>
        <dbReference type="SAM" id="Phobius"/>
    </source>
</evidence>
<dbReference type="EMBL" id="AOLZ01000056">
    <property type="protein sequence ID" value="EMA30722.1"/>
    <property type="molecule type" value="Genomic_DNA"/>
</dbReference>
<dbReference type="KEGG" id="hlc:CHINAEXTREME15880"/>
<name>M0LAX6_NATLA</name>
<reference evidence="3 6" key="1">
    <citation type="journal article" date="2011" name="J. Bacteriol.">
        <title>Genome sequence of Halobiforma lacisalsi AJ5, an extremely halophilic archaeon which harbors a bop gene.</title>
        <authorList>
            <person name="Jiang X."/>
            <person name="Wang S."/>
            <person name="Cheng H."/>
            <person name="Huo Y."/>
            <person name="Zhang X."/>
            <person name="Zhu X."/>
            <person name="Han X."/>
            <person name="Ni P."/>
            <person name="Wu M."/>
        </authorList>
    </citation>
    <scope>NUCLEOTIDE SEQUENCE [LARGE SCALE GENOMIC DNA]</scope>
    <source>
        <strain evidence="3 6">AJ5</strain>
    </source>
</reference>
<dbReference type="Pfam" id="PF03703">
    <property type="entry name" value="bPH_2"/>
    <property type="match status" value="1"/>
</dbReference>
<keyword evidence="1" id="KW-1133">Transmembrane helix</keyword>
<feature type="transmembrane region" description="Helical" evidence="1">
    <location>
        <begin position="106"/>
        <end position="128"/>
    </location>
</feature>
<dbReference type="EMBL" id="CP019285">
    <property type="protein sequence ID" value="APW99157.1"/>
    <property type="molecule type" value="Genomic_DNA"/>
</dbReference>
<evidence type="ECO:0000313" key="5">
    <source>
        <dbReference type="Proteomes" id="UP000011555"/>
    </source>
</evidence>
<dbReference type="AlphaFoldDB" id="M0LAX6"/>
<dbReference type="InterPro" id="IPR005182">
    <property type="entry name" value="YdbS-like_PH"/>
</dbReference>